<dbReference type="Proteomes" id="UP001597601">
    <property type="component" value="Unassembled WGS sequence"/>
</dbReference>
<dbReference type="InterPro" id="IPR003018">
    <property type="entry name" value="GAF"/>
</dbReference>
<keyword evidence="4" id="KW-0808">Transferase</keyword>
<dbReference type="InterPro" id="IPR001610">
    <property type="entry name" value="PAC"/>
</dbReference>
<dbReference type="RefSeq" id="WP_377130460.1">
    <property type="nucleotide sequence ID" value="NZ_JBHUHN010000001.1"/>
</dbReference>
<proteinExistence type="predicted"/>
<dbReference type="PANTHER" id="PTHR43304:SF1">
    <property type="entry name" value="PAC DOMAIN-CONTAINING PROTEIN"/>
    <property type="match status" value="1"/>
</dbReference>
<evidence type="ECO:0000259" key="6">
    <source>
        <dbReference type="PROSITE" id="PS50112"/>
    </source>
</evidence>
<dbReference type="Gene3D" id="3.30.450.40">
    <property type="match status" value="1"/>
</dbReference>
<evidence type="ECO:0000256" key="1">
    <source>
        <dbReference type="ARBA" id="ARBA00000085"/>
    </source>
</evidence>
<dbReference type="PROSITE" id="PS50112">
    <property type="entry name" value="PAS"/>
    <property type="match status" value="1"/>
</dbReference>
<evidence type="ECO:0000256" key="4">
    <source>
        <dbReference type="ARBA" id="ARBA00022679"/>
    </source>
</evidence>
<dbReference type="PROSITE" id="PS50113">
    <property type="entry name" value="PAC"/>
    <property type="match status" value="2"/>
</dbReference>
<dbReference type="InterPro" id="IPR036097">
    <property type="entry name" value="HisK_dim/P_sf"/>
</dbReference>
<keyword evidence="3" id="KW-0597">Phosphoprotein</keyword>
<dbReference type="SUPFAM" id="SSF47384">
    <property type="entry name" value="Homodimeric domain of signal transducing histidine kinase"/>
    <property type="match status" value="1"/>
</dbReference>
<dbReference type="Pfam" id="PF08447">
    <property type="entry name" value="PAS_3"/>
    <property type="match status" value="2"/>
</dbReference>
<keyword evidence="9" id="KW-1185">Reference proteome</keyword>
<evidence type="ECO:0000313" key="9">
    <source>
        <dbReference type="Proteomes" id="UP001597601"/>
    </source>
</evidence>
<protein>
    <recommendedName>
        <fullName evidence="2">histidine kinase</fullName>
        <ecNumber evidence="2">2.7.13.3</ecNumber>
    </recommendedName>
</protein>
<evidence type="ECO:0000313" key="8">
    <source>
        <dbReference type="EMBL" id="MFD2866815.1"/>
    </source>
</evidence>
<dbReference type="InterPro" id="IPR035965">
    <property type="entry name" value="PAS-like_dom_sf"/>
</dbReference>
<dbReference type="PANTHER" id="PTHR43304">
    <property type="entry name" value="PHYTOCHROME-LIKE PROTEIN CPH1"/>
    <property type="match status" value="1"/>
</dbReference>
<dbReference type="InterPro" id="IPR029016">
    <property type="entry name" value="GAF-like_dom_sf"/>
</dbReference>
<evidence type="ECO:0000256" key="2">
    <source>
        <dbReference type="ARBA" id="ARBA00012438"/>
    </source>
</evidence>
<dbReference type="Gene3D" id="2.10.70.100">
    <property type="match status" value="1"/>
</dbReference>
<name>A0ABW5XV58_9SPHI</name>
<accession>A0ABW5XV58</accession>
<evidence type="ECO:0000256" key="3">
    <source>
        <dbReference type="ARBA" id="ARBA00022553"/>
    </source>
</evidence>
<dbReference type="Gene3D" id="3.30.450.20">
    <property type="entry name" value="PAS domain"/>
    <property type="match status" value="2"/>
</dbReference>
<reference evidence="9" key="1">
    <citation type="journal article" date="2019" name="Int. J. Syst. Evol. Microbiol.">
        <title>The Global Catalogue of Microorganisms (GCM) 10K type strain sequencing project: providing services to taxonomists for standard genome sequencing and annotation.</title>
        <authorList>
            <consortium name="The Broad Institute Genomics Platform"/>
            <consortium name="The Broad Institute Genome Sequencing Center for Infectious Disease"/>
            <person name="Wu L."/>
            <person name="Ma J."/>
        </authorList>
    </citation>
    <scope>NUCLEOTIDE SEQUENCE [LARGE SCALE GENOMIC DNA]</scope>
    <source>
        <strain evidence="9">KCTC 52232</strain>
    </source>
</reference>
<dbReference type="SUPFAM" id="SSF55785">
    <property type="entry name" value="PYP-like sensor domain (PAS domain)"/>
    <property type="match status" value="2"/>
</dbReference>
<dbReference type="SUPFAM" id="SSF55781">
    <property type="entry name" value="GAF domain-like"/>
    <property type="match status" value="1"/>
</dbReference>
<dbReference type="EMBL" id="JBHUON010000037">
    <property type="protein sequence ID" value="MFD2866815.1"/>
    <property type="molecule type" value="Genomic_DNA"/>
</dbReference>
<dbReference type="InterPro" id="IPR000700">
    <property type="entry name" value="PAS-assoc_C"/>
</dbReference>
<dbReference type="NCBIfam" id="TIGR00229">
    <property type="entry name" value="sensory_box"/>
    <property type="match status" value="2"/>
</dbReference>
<feature type="domain" description="PAS" evidence="6">
    <location>
        <begin position="314"/>
        <end position="367"/>
    </location>
</feature>
<dbReference type="EC" id="2.7.13.3" evidence="2"/>
<comment type="catalytic activity">
    <reaction evidence="1">
        <text>ATP + protein L-histidine = ADP + protein N-phospho-L-histidine.</text>
        <dbReference type="EC" id="2.7.13.3"/>
    </reaction>
</comment>
<feature type="domain" description="PAC" evidence="7">
    <location>
        <begin position="370"/>
        <end position="422"/>
    </location>
</feature>
<evidence type="ECO:0000259" key="7">
    <source>
        <dbReference type="PROSITE" id="PS50113"/>
    </source>
</evidence>
<dbReference type="Pfam" id="PF13185">
    <property type="entry name" value="GAF_2"/>
    <property type="match status" value="1"/>
</dbReference>
<organism evidence="8 9">
    <name type="scientific">Mucilaginibacter antarcticus</name>
    <dbReference type="NCBI Taxonomy" id="1855725"/>
    <lineage>
        <taxon>Bacteria</taxon>
        <taxon>Pseudomonadati</taxon>
        <taxon>Bacteroidota</taxon>
        <taxon>Sphingobacteriia</taxon>
        <taxon>Sphingobacteriales</taxon>
        <taxon>Sphingobacteriaceae</taxon>
        <taxon>Mucilaginibacter</taxon>
    </lineage>
</organism>
<dbReference type="CDD" id="cd00130">
    <property type="entry name" value="PAS"/>
    <property type="match status" value="2"/>
</dbReference>
<dbReference type="InterPro" id="IPR052162">
    <property type="entry name" value="Sensor_kinase/Photoreceptor"/>
</dbReference>
<dbReference type="SMART" id="SM00091">
    <property type="entry name" value="PAS"/>
    <property type="match status" value="2"/>
</dbReference>
<gene>
    <name evidence="8" type="ORF">ACFSYC_19115</name>
</gene>
<sequence length="489" mass="55578">MKPEEIYDLLQSIDGIVWEADILKRQTTFVSQQLLPVLGFSSTAWIGNGLFWETHSHNDDRQITAGYDKLLSGEVKSQSFEYRIVKADGHIAWIRDSVSVVYDKDRPVMLRGIIQDITITKRLIAMERLESDILRLNSDLNITLDIVLTTYLQGLEDFFPKMLSCIHKIKNGRLANGVAPSLPPAYMEAMEGIPIGENEGSCGVAAATKQQIIVGDITTDPRWEKYRETALKYNLKACWSNPVINADGDVMATVSMYYREARLPTGEELQVMDRATALLRIILENRQKTDIINDAHIMMLQSQELANFGNWRWDVQHDIVSWSPALYAIYGLDAKDFKATFAGYQERLHPEDRERVYHQIEGVLKSKIGTEFEERIIRPNGEVRYLRSWARLKQDEAGIPLEMIGACLDITEEVARLEAIALQTGQLQEIAWVQSHVIRSPLTRIIALIDLIKDPGADDTEKEQLLDHLLTSAQELDEQIKRIGEGNKD</sequence>
<evidence type="ECO:0000256" key="5">
    <source>
        <dbReference type="ARBA" id="ARBA00022777"/>
    </source>
</evidence>
<comment type="caution">
    <text evidence="8">The sequence shown here is derived from an EMBL/GenBank/DDBJ whole genome shotgun (WGS) entry which is preliminary data.</text>
</comment>
<keyword evidence="5" id="KW-0418">Kinase</keyword>
<feature type="domain" description="PAC" evidence="7">
    <location>
        <begin position="78"/>
        <end position="129"/>
    </location>
</feature>
<dbReference type="SMART" id="SM00086">
    <property type="entry name" value="PAC"/>
    <property type="match status" value="2"/>
</dbReference>
<dbReference type="InterPro" id="IPR000014">
    <property type="entry name" value="PAS"/>
</dbReference>
<dbReference type="InterPro" id="IPR013655">
    <property type="entry name" value="PAS_fold_3"/>
</dbReference>